<dbReference type="Proteomes" id="UP000599578">
    <property type="component" value="Unassembled WGS sequence"/>
</dbReference>
<dbReference type="InterPro" id="IPR014748">
    <property type="entry name" value="Enoyl-CoA_hydra_C"/>
</dbReference>
<evidence type="ECO:0000256" key="4">
    <source>
        <dbReference type="ARBA" id="ARBA00023235"/>
    </source>
</evidence>
<dbReference type="PANTHER" id="PTHR43684:SF1">
    <property type="entry name" value="ENOYL-COA DELTA ISOMERASE 2"/>
    <property type="match status" value="1"/>
</dbReference>
<comment type="caution">
    <text evidence="5">The sequence shown here is derived from an EMBL/GenBank/DDBJ whole genome shotgun (WGS) entry which is preliminary data.</text>
</comment>
<evidence type="ECO:0000313" key="5">
    <source>
        <dbReference type="EMBL" id="GGO86722.1"/>
    </source>
</evidence>
<dbReference type="RefSeq" id="WP_188862222.1">
    <property type="nucleotide sequence ID" value="NZ_BMLT01000011.1"/>
</dbReference>
<keyword evidence="3" id="KW-0576">Peroxisome</keyword>
<comment type="subcellular location">
    <subcellularLocation>
        <location evidence="1">Peroxisome</location>
    </subcellularLocation>
</comment>
<evidence type="ECO:0000313" key="6">
    <source>
        <dbReference type="Proteomes" id="UP000599578"/>
    </source>
</evidence>
<evidence type="ECO:0000256" key="1">
    <source>
        <dbReference type="ARBA" id="ARBA00004275"/>
    </source>
</evidence>
<reference evidence="5 6" key="1">
    <citation type="journal article" date="2014" name="Int. J. Syst. Evol. Microbiol.">
        <title>Complete genome sequence of Corynebacterium casei LMG S-19264T (=DSM 44701T), isolated from a smear-ripened cheese.</title>
        <authorList>
            <consortium name="US DOE Joint Genome Institute (JGI-PGF)"/>
            <person name="Walter F."/>
            <person name="Albersmeier A."/>
            <person name="Kalinowski J."/>
            <person name="Ruckert C."/>
        </authorList>
    </citation>
    <scope>NUCLEOTIDE SEQUENCE [LARGE SCALE GENOMIC DNA]</scope>
    <source>
        <strain evidence="5 6">CGMCC 1.7286</strain>
    </source>
</reference>
<accession>A0A917ZP89</accession>
<evidence type="ECO:0000256" key="2">
    <source>
        <dbReference type="ARBA" id="ARBA00005254"/>
    </source>
</evidence>
<dbReference type="GO" id="GO:0004165">
    <property type="term" value="F:delta(3)-delta(2)-enoyl-CoA isomerase activity"/>
    <property type="evidence" value="ECO:0007669"/>
    <property type="project" value="UniProtKB-ARBA"/>
</dbReference>
<dbReference type="InterPro" id="IPR029045">
    <property type="entry name" value="ClpP/crotonase-like_dom_sf"/>
</dbReference>
<dbReference type="Gene3D" id="3.90.226.10">
    <property type="entry name" value="2-enoyl-CoA Hydratase, Chain A, domain 1"/>
    <property type="match status" value="1"/>
</dbReference>
<comment type="similarity">
    <text evidence="2">Belongs to the enoyl-CoA hydratase/isomerase family.</text>
</comment>
<dbReference type="Pfam" id="PF00378">
    <property type="entry name" value="ECH_1"/>
    <property type="match status" value="1"/>
</dbReference>
<organism evidence="5 6">
    <name type="scientific">Marinobacterium nitratireducens</name>
    <dbReference type="NCBI Taxonomy" id="518897"/>
    <lineage>
        <taxon>Bacteria</taxon>
        <taxon>Pseudomonadati</taxon>
        <taxon>Pseudomonadota</taxon>
        <taxon>Gammaproteobacteria</taxon>
        <taxon>Oceanospirillales</taxon>
        <taxon>Oceanospirillaceae</taxon>
        <taxon>Marinobacterium</taxon>
    </lineage>
</organism>
<dbReference type="EMBL" id="BMLT01000011">
    <property type="protein sequence ID" value="GGO86722.1"/>
    <property type="molecule type" value="Genomic_DNA"/>
</dbReference>
<dbReference type="InterPro" id="IPR051053">
    <property type="entry name" value="ECH/Chromodomain_protein"/>
</dbReference>
<keyword evidence="6" id="KW-1185">Reference proteome</keyword>
<name>A0A917ZP89_9GAMM</name>
<dbReference type="InterPro" id="IPR001753">
    <property type="entry name" value="Enoyl-CoA_hydra/iso"/>
</dbReference>
<proteinExistence type="inferred from homology"/>
<dbReference type="Gene3D" id="1.10.12.10">
    <property type="entry name" value="Lyase 2-enoyl-coa Hydratase, Chain A, domain 2"/>
    <property type="match status" value="1"/>
</dbReference>
<dbReference type="SUPFAM" id="SSF52096">
    <property type="entry name" value="ClpP/crotonase"/>
    <property type="match status" value="1"/>
</dbReference>
<sequence length="248" mass="26748">MSELVIRQLDDSVLTLTLNRPDKKNALDNDLYISLTELLLEGDRDPDVRVIVLHGAGDSFCAGNDIADFVASGGDAESVRAPLRLLQSIAGLSTPLIAAVHGNAIGIGTTLLLHCDLVYGAEDLRLQLPFVRLGLVPEGGSSLLLPQLAGHRRAFEMLVLGESFGADTGREIGLVNEVVPSAKVLDRARERAMQLAALPPQAVVKSKQMLRAHQQDLLQQILVEEVDAFRERLASAEAKAAFDAFLTR</sequence>
<gene>
    <name evidence="5" type="primary">echH</name>
    <name evidence="5" type="ORF">GCM10011348_38220</name>
</gene>
<dbReference type="PANTHER" id="PTHR43684">
    <property type="match status" value="1"/>
</dbReference>
<protein>
    <submittedName>
        <fullName evidence="5">Enoyl-CoA hydratase</fullName>
    </submittedName>
</protein>
<dbReference type="CDD" id="cd06558">
    <property type="entry name" value="crotonase-like"/>
    <property type="match status" value="1"/>
</dbReference>
<keyword evidence="4" id="KW-0413">Isomerase</keyword>
<dbReference type="AlphaFoldDB" id="A0A917ZP89"/>
<evidence type="ECO:0000256" key="3">
    <source>
        <dbReference type="ARBA" id="ARBA00023140"/>
    </source>
</evidence>